<dbReference type="GO" id="GO:0042597">
    <property type="term" value="C:periplasmic space"/>
    <property type="evidence" value="ECO:0007669"/>
    <property type="project" value="InterPro"/>
</dbReference>
<dbReference type="InterPro" id="IPR008929">
    <property type="entry name" value="Chondroitin_lyas"/>
</dbReference>
<keyword evidence="4" id="KW-0378">Hydrolase</keyword>
<proteinExistence type="predicted"/>
<dbReference type="AlphaFoldDB" id="A0A848QKA6"/>
<dbReference type="Proteomes" id="UP000583639">
    <property type="component" value="Unassembled WGS sequence"/>
</dbReference>
<comment type="caution">
    <text evidence="4">The sequence shown here is derived from an EMBL/GenBank/DDBJ whole genome shotgun (WGS) entry which is preliminary data.</text>
</comment>
<dbReference type="InterPro" id="IPR008397">
    <property type="entry name" value="Alginate_lyase_dom"/>
</dbReference>
<evidence type="ECO:0000259" key="3">
    <source>
        <dbReference type="Pfam" id="PF05426"/>
    </source>
</evidence>
<evidence type="ECO:0000313" key="5">
    <source>
        <dbReference type="Proteomes" id="UP000583639"/>
    </source>
</evidence>
<dbReference type="GO" id="GO:0016787">
    <property type="term" value="F:hydrolase activity"/>
    <property type="evidence" value="ECO:0007669"/>
    <property type="project" value="UniProtKB-KW"/>
</dbReference>
<accession>A0A848QKA6</accession>
<feature type="domain" description="Alginate lyase" evidence="3">
    <location>
        <begin position="90"/>
        <end position="293"/>
    </location>
</feature>
<keyword evidence="2" id="KW-0456">Lyase</keyword>
<gene>
    <name evidence="4" type="ORF">HKQ55_00395</name>
</gene>
<evidence type="ECO:0000256" key="2">
    <source>
        <dbReference type="ARBA" id="ARBA00023239"/>
    </source>
</evidence>
<dbReference type="GO" id="GO:0016829">
    <property type="term" value="F:lyase activity"/>
    <property type="evidence" value="ECO:0007669"/>
    <property type="project" value="UniProtKB-KW"/>
</dbReference>
<organism evidence="4 5">
    <name type="scientific">Phocaeicola vulgatus</name>
    <name type="common">Bacteroides vulgatus</name>
    <dbReference type="NCBI Taxonomy" id="821"/>
    <lineage>
        <taxon>Bacteria</taxon>
        <taxon>Pseudomonadati</taxon>
        <taxon>Bacteroidota</taxon>
        <taxon>Bacteroidia</taxon>
        <taxon>Bacteroidales</taxon>
        <taxon>Bacteroidaceae</taxon>
        <taxon>Phocaeicola</taxon>
    </lineage>
</organism>
<name>A0A848QKA6_PHOVU</name>
<keyword evidence="1" id="KW-0732">Signal</keyword>
<evidence type="ECO:0000313" key="4">
    <source>
        <dbReference type="EMBL" id="NMW38686.1"/>
    </source>
</evidence>
<evidence type="ECO:0000256" key="1">
    <source>
        <dbReference type="ARBA" id="ARBA00022729"/>
    </source>
</evidence>
<dbReference type="Gene3D" id="1.50.10.100">
    <property type="entry name" value="Chondroitin AC/alginate lyase"/>
    <property type="match status" value="1"/>
</dbReference>
<sequence>MMIKTGLYCLFFLFFSLSMIARDFKHPGLLHSQEDLNRIKQLVKQAAYPAMGSYELLKKSQESSYNYEMKGPFENISRAGKYGYTKYPCESDCNAAYYNSLMWNITNDVRHADKAMEILRGYAGTLQKIHGPDDPLCAGLQGFMLINAAEIMRYTYSSEGFPKGWTDEDTHLVERMLRGAFLPVLKEFYEAPPYSNGNWGIAVTKAMIGIAVFLDDEALYEEAINFFYHGEDNGSLPNYIASSGQIQESGRDQAHCMLGVGCLAEIAEVAWSQGDDLYAAFGNRIMKGCEYLSKSNLGYEVPFFTWKDKTGKYSNWRTLGQAGLGEFRAVFELPYNHYTERCHLSMPYTRMVLGCIRPEGAGFTCDNPGFGSLLFYLGEGEALPKKGQVNEILSESLCGWKFANAGWRAEEGKLVLKASGTACSKTGIMYDAAKYPYLAVKISKMPSVRNKAWLRLSYSVMSAPEFWTFSEKDARRVGEDTYVFTVPGSRSNNGTEFSTQPVSMTLYLDFGETQGEGVGVEWVRSLKSF</sequence>
<protein>
    <submittedName>
        <fullName evidence="4">Glycoside hydrolase family 92</fullName>
    </submittedName>
</protein>
<dbReference type="SUPFAM" id="SSF48230">
    <property type="entry name" value="Chondroitin AC/alginate lyase"/>
    <property type="match status" value="1"/>
</dbReference>
<reference evidence="4 5" key="1">
    <citation type="submission" date="2020-04" db="EMBL/GenBank/DDBJ databases">
        <title>A novel gut-associated lysogenic phage, Bacteroides phage BV01, alters the host transcriptome and bile acid metabolism in Bacteroides vulgatus.</title>
        <authorList>
            <person name="Campbell D.E."/>
            <person name="Ly L."/>
            <person name="Ridlon J.M."/>
            <person name="Hsiao A."/>
            <person name="Degnan P.H."/>
        </authorList>
    </citation>
    <scope>NUCLEOTIDE SEQUENCE [LARGE SCALE GENOMIC DNA]</scope>
    <source>
        <strain evidence="4 5">VPI-BV8526</strain>
    </source>
</reference>
<dbReference type="EMBL" id="JABDSI010000030">
    <property type="protein sequence ID" value="NMW38686.1"/>
    <property type="molecule type" value="Genomic_DNA"/>
</dbReference>
<dbReference type="Pfam" id="PF05426">
    <property type="entry name" value="Alginate_lyase"/>
    <property type="match status" value="1"/>
</dbReference>